<dbReference type="EMBL" id="AKGD01000001">
    <property type="protein sequence ID" value="EIT71454.1"/>
    <property type="molecule type" value="Genomic_DNA"/>
</dbReference>
<comment type="caution">
    <text evidence="2">The sequence shown here is derived from an EMBL/GenBank/DDBJ whole genome shotgun (WGS) entry which is preliminary data.</text>
</comment>
<feature type="region of interest" description="Disordered" evidence="1">
    <location>
        <begin position="1"/>
        <end position="21"/>
    </location>
</feature>
<proteinExistence type="predicted"/>
<evidence type="ECO:0000313" key="2">
    <source>
        <dbReference type="EMBL" id="EIT71454.1"/>
    </source>
</evidence>
<dbReference type="Proteomes" id="UP000003704">
    <property type="component" value="Unassembled WGS sequence"/>
</dbReference>
<organism evidence="2 3">
    <name type="scientific">Hydrocarboniphaga effusa AP103</name>
    <dbReference type="NCBI Taxonomy" id="1172194"/>
    <lineage>
        <taxon>Bacteria</taxon>
        <taxon>Pseudomonadati</taxon>
        <taxon>Pseudomonadota</taxon>
        <taxon>Gammaproteobacteria</taxon>
        <taxon>Nevskiales</taxon>
        <taxon>Nevskiaceae</taxon>
        <taxon>Hydrocarboniphaga</taxon>
    </lineage>
</organism>
<reference evidence="2 3" key="1">
    <citation type="journal article" date="2012" name="J. Bacteriol.">
        <title>Genome Sequence of n-Alkane-Degrading Hydrocarboniphaga effusa Strain AP103T (ATCC BAA-332T).</title>
        <authorList>
            <person name="Chang H.K."/>
            <person name="Zylstra G.J."/>
            <person name="Chae J.C."/>
        </authorList>
    </citation>
    <scope>NUCLEOTIDE SEQUENCE [LARGE SCALE GENOMIC DNA]</scope>
    <source>
        <strain evidence="2 3">AP103</strain>
    </source>
</reference>
<name>I7ZHT5_9GAMM</name>
<protein>
    <submittedName>
        <fullName evidence="2">Uncharacterized protein</fullName>
    </submittedName>
</protein>
<sequence>MLERQRHRREQQQAGEQFDGDAQALPIRLHVRRVHAARLRARQRRAGLRRLGFLIDPTGRFASCRLAANAHSG</sequence>
<evidence type="ECO:0000313" key="3">
    <source>
        <dbReference type="Proteomes" id="UP000003704"/>
    </source>
</evidence>
<accession>I7ZHT5</accession>
<gene>
    <name evidence="2" type="ORF">WQQ_15910</name>
</gene>
<dbReference type="AlphaFoldDB" id="I7ZHT5"/>
<evidence type="ECO:0000256" key="1">
    <source>
        <dbReference type="SAM" id="MobiDB-lite"/>
    </source>
</evidence>
<keyword evidence="3" id="KW-1185">Reference proteome</keyword>